<reference evidence="1" key="1">
    <citation type="submission" date="2020-01" db="EMBL/GenBank/DDBJ databases">
        <title>Development of genomics and gene disruption for Polysphondylium violaceum indicates a role for the polyketide synthase stlB in stalk morphogenesis.</title>
        <authorList>
            <person name="Narita B."/>
            <person name="Kawabe Y."/>
            <person name="Kin K."/>
            <person name="Saito T."/>
            <person name="Gibbs R."/>
            <person name="Kuspa A."/>
            <person name="Muzny D."/>
            <person name="Queller D."/>
            <person name="Richards S."/>
            <person name="Strassman J."/>
            <person name="Sucgang R."/>
            <person name="Worley K."/>
            <person name="Schaap P."/>
        </authorList>
    </citation>
    <scope>NUCLEOTIDE SEQUENCE</scope>
    <source>
        <strain evidence="1">QSvi11</strain>
    </source>
</reference>
<protein>
    <submittedName>
        <fullName evidence="1">Uncharacterized protein</fullName>
    </submittedName>
</protein>
<comment type="caution">
    <text evidence="1">The sequence shown here is derived from an EMBL/GenBank/DDBJ whole genome shotgun (WGS) entry which is preliminary data.</text>
</comment>
<sequence length="149" mass="17919">MNFDYQTQDDVYLKSMKNIITEEILSQITPNIHLSRETLDFLNFITLKFSKILLMEIFEHKNFEKVKNSYRNRSVSSKYVYQMLFQLEEFETLCLHFNNTTNNEMIIDSNKGKRPIGYLRSPFLNKLLYKQEEQPQQDDINPHLLLLKE</sequence>
<dbReference type="Proteomes" id="UP000695562">
    <property type="component" value="Unassembled WGS sequence"/>
</dbReference>
<gene>
    <name evidence="1" type="ORF">CYY_004976</name>
</gene>
<keyword evidence="2" id="KW-1185">Reference proteome</keyword>
<evidence type="ECO:0000313" key="1">
    <source>
        <dbReference type="EMBL" id="KAF2073717.1"/>
    </source>
</evidence>
<proteinExistence type="predicted"/>
<evidence type="ECO:0000313" key="2">
    <source>
        <dbReference type="Proteomes" id="UP000695562"/>
    </source>
</evidence>
<accession>A0A8J4PU90</accession>
<organism evidence="1 2">
    <name type="scientific">Polysphondylium violaceum</name>
    <dbReference type="NCBI Taxonomy" id="133409"/>
    <lineage>
        <taxon>Eukaryota</taxon>
        <taxon>Amoebozoa</taxon>
        <taxon>Evosea</taxon>
        <taxon>Eumycetozoa</taxon>
        <taxon>Dictyostelia</taxon>
        <taxon>Dictyosteliales</taxon>
        <taxon>Dictyosteliaceae</taxon>
        <taxon>Polysphondylium</taxon>
    </lineage>
</organism>
<dbReference type="EMBL" id="AJWJ01000187">
    <property type="protein sequence ID" value="KAF2073717.1"/>
    <property type="molecule type" value="Genomic_DNA"/>
</dbReference>
<name>A0A8J4PU90_9MYCE</name>
<dbReference type="AlphaFoldDB" id="A0A8J4PU90"/>
<dbReference type="OrthoDB" id="10506976at2759"/>